<comment type="subcellular location">
    <subcellularLocation>
        <location evidence="12">Cell membrane</location>
        <topology evidence="12">Peripheral membrane protein</topology>
        <orientation evidence="12">Cytoplasmic side</orientation>
    </subcellularLocation>
    <subcellularLocation>
        <location evidence="12">Cytoplasm</location>
    </subcellularLocation>
    <subcellularLocation>
        <location evidence="1">Membrane</location>
        <topology evidence="1">Peripheral membrane protein</topology>
    </subcellularLocation>
    <text evidence="12">Distribution is 50-50.</text>
</comment>
<evidence type="ECO:0000259" key="14">
    <source>
        <dbReference type="PROSITE" id="PS51192"/>
    </source>
</evidence>
<evidence type="ECO:0000259" key="15">
    <source>
        <dbReference type="PROSITE" id="PS51194"/>
    </source>
</evidence>
<evidence type="ECO:0000256" key="7">
    <source>
        <dbReference type="ARBA" id="ARBA00022840"/>
    </source>
</evidence>
<dbReference type="InterPro" id="IPR036266">
    <property type="entry name" value="SecA_Wing/Scaffold_sf"/>
</dbReference>
<dbReference type="GO" id="GO:0065002">
    <property type="term" value="P:intracellular protein transmembrane transport"/>
    <property type="evidence" value="ECO:0007669"/>
    <property type="project" value="UniProtKB-UniRule"/>
</dbReference>
<dbReference type="InterPro" id="IPR014018">
    <property type="entry name" value="SecA_motor_DEAD"/>
</dbReference>
<organism evidence="17 18">
    <name type="scientific">candidate division WWE3 bacterium RIFCSPLOWO2_01_FULL_41_18</name>
    <dbReference type="NCBI Taxonomy" id="1802625"/>
    <lineage>
        <taxon>Bacteria</taxon>
        <taxon>Katanobacteria</taxon>
    </lineage>
</organism>
<feature type="binding site" evidence="12">
    <location>
        <position position="524"/>
    </location>
    <ligand>
        <name>ATP</name>
        <dbReference type="ChEBI" id="CHEBI:30616"/>
    </ligand>
</feature>
<protein>
    <recommendedName>
        <fullName evidence="12 13">Protein translocase subunit SecA</fullName>
        <ecNumber evidence="12">7.4.2.8</ecNumber>
    </recommendedName>
</protein>
<dbReference type="NCBIfam" id="NF009538">
    <property type="entry name" value="PRK12904.1"/>
    <property type="match status" value="1"/>
</dbReference>
<evidence type="ECO:0000256" key="12">
    <source>
        <dbReference type="HAMAP-Rule" id="MF_01382"/>
    </source>
</evidence>
<evidence type="ECO:0000256" key="10">
    <source>
        <dbReference type="ARBA" id="ARBA00023010"/>
    </source>
</evidence>
<dbReference type="GO" id="GO:0043952">
    <property type="term" value="P:protein transport by the Sec complex"/>
    <property type="evidence" value="ECO:0007669"/>
    <property type="project" value="TreeGrafter"/>
</dbReference>
<keyword evidence="6 12" id="KW-0547">Nucleotide-binding</keyword>
<dbReference type="PANTHER" id="PTHR30612">
    <property type="entry name" value="SECA INNER MEMBRANE COMPONENT OF SEC PROTEIN SECRETION SYSTEM"/>
    <property type="match status" value="1"/>
</dbReference>
<name>A0A1F4VCT0_UNCKA</name>
<evidence type="ECO:0000256" key="6">
    <source>
        <dbReference type="ARBA" id="ARBA00022741"/>
    </source>
</evidence>
<dbReference type="PROSITE" id="PS51194">
    <property type="entry name" value="HELICASE_CTER"/>
    <property type="match status" value="1"/>
</dbReference>
<comment type="catalytic activity">
    <reaction evidence="12">
        <text>ATP + H2O + cellular proteinSide 1 = ADP + phosphate + cellular proteinSide 2.</text>
        <dbReference type="EC" id="7.4.2.8"/>
    </reaction>
</comment>
<feature type="domain" description="Helicase C-terminal" evidence="15">
    <location>
        <begin position="446"/>
        <end position="616"/>
    </location>
</feature>
<dbReference type="InterPro" id="IPR020937">
    <property type="entry name" value="SecA_CS"/>
</dbReference>
<dbReference type="CDD" id="cd18803">
    <property type="entry name" value="SF2_C_secA"/>
    <property type="match status" value="1"/>
</dbReference>
<dbReference type="SUPFAM" id="SSF81886">
    <property type="entry name" value="Helical scaffold and wing domains of SecA"/>
    <property type="match status" value="1"/>
</dbReference>
<dbReference type="PRINTS" id="PR00906">
    <property type="entry name" value="SECA"/>
</dbReference>
<dbReference type="PROSITE" id="PS01312">
    <property type="entry name" value="SECA"/>
    <property type="match status" value="1"/>
</dbReference>
<dbReference type="AlphaFoldDB" id="A0A1F4VCT0"/>
<evidence type="ECO:0000256" key="4">
    <source>
        <dbReference type="ARBA" id="ARBA00022475"/>
    </source>
</evidence>
<comment type="similarity">
    <text evidence="2 12 13">Belongs to the SecA family.</text>
</comment>
<dbReference type="InterPro" id="IPR011130">
    <property type="entry name" value="SecA_preprotein_X-link_dom"/>
</dbReference>
<dbReference type="GO" id="GO:0005886">
    <property type="term" value="C:plasma membrane"/>
    <property type="evidence" value="ECO:0007669"/>
    <property type="project" value="UniProtKB-SubCell"/>
</dbReference>
<keyword evidence="5 12" id="KW-0963">Cytoplasm</keyword>
<comment type="subunit">
    <text evidence="12">Monomer and homodimer. Part of the essential Sec protein translocation apparatus which comprises SecA, SecYEG and auxiliary proteins SecDF. Other proteins may also be involved.</text>
</comment>
<gene>
    <name evidence="12" type="primary">secA</name>
    <name evidence="17" type="ORF">A3A78_03420</name>
</gene>
<dbReference type="PANTHER" id="PTHR30612:SF0">
    <property type="entry name" value="CHLOROPLAST PROTEIN-TRANSPORTING ATPASE"/>
    <property type="match status" value="1"/>
</dbReference>
<sequence length="852" mass="96320">MTLLGKLFDSNEKELSKLKPLVLKINALEAEVSALSENEIKEKTTRWQEELKGKSFEEKNAYLDKILPMAFALVREAGKRTINKRHFDVQLLAGIALSQGKVAEQKTGEGKTLTATAPLYLNALTGDGAHLVTPNDYLSAHHAGWMGPIYSYLGLTVGAIVSEKAYVFDPSFDNPEFLDPLSKKLRPVLRAEAYKCDVTYGTNHEFGFDYLRDNRALDGSELVQVNRNGDLGVHNYAIVDEADSILIDVARTPLIISAPAEESTQKYYEIANLVNNLARGTDYEVDEKRNSVVLTDLGIRRVERLLNVDNLYEKDFETVHHVEQALKAKALFQRDKDYVLKEDKVVIVDQFTGRLLPSNRYSEGLHQAIEAKEGVEIQRESRTLAEISYQNYFRMYKKLSGMTGTAETEAEELHKIYKLEVVVIPTHMPARRIDHTDVVYKTEASKFRAVANEIEEKYQKGQPVLVGTTSVEKSEILHEFLKRKKVPHEILNAKNHEREALIIAQAGKKGAVTVSTNMAGRGVDIILGGENAKPLEQDGVRELGGLHVIGTERHESRRIDNQLRGRSGRQGDLGSSRFFVSLQDDLMRIFGGATVEKLMDRFGLDESTPLEAGIVSSAIENAQKRVEGHNFDIRKRVVEFDDVMNQQRVVIYKLRRKFLGISEEPWTKEWLIPKIQPFTDEDLTSLIDEKERETSKDLVRRVITMVSLEVIDTLWIEHLDDMDDVMEGINLRGYAQRDPLVEYRKEGHLRFGALVERIYSSVATRFVQLAKVEAEEIKGAGVARRVPERGVEFKHGELETGVLEEEAEHRRFKVEPVKSGIMKVGRNDPCPCGRKKPDGTPVKYKNCHGRGL</sequence>
<dbReference type="GO" id="GO:0005524">
    <property type="term" value="F:ATP binding"/>
    <property type="evidence" value="ECO:0007669"/>
    <property type="project" value="UniProtKB-UniRule"/>
</dbReference>
<dbReference type="GO" id="GO:0031522">
    <property type="term" value="C:cell envelope Sec protein transport complex"/>
    <property type="evidence" value="ECO:0007669"/>
    <property type="project" value="UniProtKB-ARBA"/>
</dbReference>
<dbReference type="Gene3D" id="3.10.450.50">
    <property type="match status" value="1"/>
</dbReference>
<dbReference type="InterPro" id="IPR014001">
    <property type="entry name" value="Helicase_ATP-bd"/>
</dbReference>
<evidence type="ECO:0000256" key="2">
    <source>
        <dbReference type="ARBA" id="ARBA00007650"/>
    </source>
</evidence>
<keyword evidence="7 12" id="KW-0067">ATP-binding</keyword>
<keyword evidence="10 12" id="KW-0811">Translocation</keyword>
<keyword evidence="3 12" id="KW-0813">Transport</keyword>
<accession>A0A1F4VCT0</accession>
<dbReference type="InterPro" id="IPR000185">
    <property type="entry name" value="SecA"/>
</dbReference>
<keyword evidence="9 12" id="KW-1278">Translocase</keyword>
<evidence type="ECO:0000313" key="18">
    <source>
        <dbReference type="Proteomes" id="UP000176504"/>
    </source>
</evidence>
<dbReference type="EC" id="7.4.2.8" evidence="12"/>
<dbReference type="Gene3D" id="3.40.50.300">
    <property type="entry name" value="P-loop containing nucleotide triphosphate hydrolases"/>
    <property type="match status" value="3"/>
</dbReference>
<dbReference type="SMART" id="SM00957">
    <property type="entry name" value="SecA_DEAD"/>
    <property type="match status" value="1"/>
</dbReference>
<comment type="function">
    <text evidence="12">Part of the Sec protein translocase complex. Interacts with the SecYEG preprotein conducting channel. Has a central role in coupling the hydrolysis of ATP to the transfer of proteins into and across the cell membrane, serving as an ATP-driven molecular motor driving the stepwise translocation of polypeptide chains across the membrane.</text>
</comment>
<dbReference type="InterPro" id="IPR001650">
    <property type="entry name" value="Helicase_C-like"/>
</dbReference>
<dbReference type="SUPFAM" id="SSF52540">
    <property type="entry name" value="P-loop containing nucleoside triphosphate hydrolases"/>
    <property type="match status" value="2"/>
</dbReference>
<dbReference type="GO" id="GO:0017038">
    <property type="term" value="P:protein import"/>
    <property type="evidence" value="ECO:0007669"/>
    <property type="project" value="InterPro"/>
</dbReference>
<evidence type="ECO:0000256" key="11">
    <source>
        <dbReference type="ARBA" id="ARBA00023136"/>
    </source>
</evidence>
<dbReference type="EMBL" id="MEVI01000003">
    <property type="protein sequence ID" value="OGC55005.1"/>
    <property type="molecule type" value="Genomic_DNA"/>
</dbReference>
<feature type="domain" description="SecA family profile" evidence="16">
    <location>
        <begin position="1"/>
        <end position="611"/>
    </location>
</feature>
<dbReference type="GO" id="GO:0005829">
    <property type="term" value="C:cytosol"/>
    <property type="evidence" value="ECO:0007669"/>
    <property type="project" value="TreeGrafter"/>
</dbReference>
<reference evidence="17 18" key="1">
    <citation type="journal article" date="2016" name="Nat. Commun.">
        <title>Thousands of microbial genomes shed light on interconnected biogeochemical processes in an aquifer system.</title>
        <authorList>
            <person name="Anantharaman K."/>
            <person name="Brown C.T."/>
            <person name="Hug L.A."/>
            <person name="Sharon I."/>
            <person name="Castelle C.J."/>
            <person name="Probst A.J."/>
            <person name="Thomas B.C."/>
            <person name="Singh A."/>
            <person name="Wilkins M.J."/>
            <person name="Karaoz U."/>
            <person name="Brodie E.L."/>
            <person name="Williams K.H."/>
            <person name="Hubbard S.S."/>
            <person name="Banfield J.F."/>
        </authorList>
    </citation>
    <scope>NUCLEOTIDE SEQUENCE [LARGE SCALE GENOMIC DNA]</scope>
</reference>
<dbReference type="Gene3D" id="1.10.3060.10">
    <property type="entry name" value="Helical scaffold and wing domains of SecA"/>
    <property type="match status" value="2"/>
</dbReference>
<dbReference type="FunFam" id="3.40.50.300:FF:000113">
    <property type="entry name" value="Preprotein translocase subunit SecA"/>
    <property type="match status" value="1"/>
</dbReference>
<dbReference type="FunFam" id="3.90.1440.10:FF:000002">
    <property type="entry name" value="Protein translocase subunit SecA"/>
    <property type="match status" value="1"/>
</dbReference>
<evidence type="ECO:0000256" key="3">
    <source>
        <dbReference type="ARBA" id="ARBA00022448"/>
    </source>
</evidence>
<dbReference type="GO" id="GO:0006605">
    <property type="term" value="P:protein targeting"/>
    <property type="evidence" value="ECO:0007669"/>
    <property type="project" value="UniProtKB-UniRule"/>
</dbReference>
<dbReference type="Pfam" id="PF07517">
    <property type="entry name" value="SecA_DEAD"/>
    <property type="match status" value="1"/>
</dbReference>
<dbReference type="InterPro" id="IPR036670">
    <property type="entry name" value="SecA_X-link_sf"/>
</dbReference>
<keyword evidence="4 12" id="KW-1003">Cell membrane</keyword>
<dbReference type="CDD" id="cd17928">
    <property type="entry name" value="DEXDc_SecA"/>
    <property type="match status" value="1"/>
</dbReference>
<dbReference type="InterPro" id="IPR044722">
    <property type="entry name" value="SecA_SF2_C"/>
</dbReference>
<feature type="binding site" evidence="12">
    <location>
        <begin position="108"/>
        <end position="112"/>
    </location>
    <ligand>
        <name>ATP</name>
        <dbReference type="ChEBI" id="CHEBI:30616"/>
    </ligand>
</feature>
<dbReference type="InterPro" id="IPR027417">
    <property type="entry name" value="P-loop_NTPase"/>
</dbReference>
<dbReference type="Pfam" id="PF21090">
    <property type="entry name" value="P-loop_SecA"/>
    <property type="match status" value="2"/>
</dbReference>
<dbReference type="InterPro" id="IPR011116">
    <property type="entry name" value="SecA_Wing/Scaffold"/>
</dbReference>
<evidence type="ECO:0000259" key="16">
    <source>
        <dbReference type="PROSITE" id="PS51196"/>
    </source>
</evidence>
<dbReference type="Gene3D" id="3.90.1440.10">
    <property type="entry name" value="SecA, preprotein cross-linking domain"/>
    <property type="match status" value="1"/>
</dbReference>
<comment type="caution">
    <text evidence="17">The sequence shown here is derived from an EMBL/GenBank/DDBJ whole genome shotgun (WGS) entry which is preliminary data.</text>
</comment>
<evidence type="ECO:0000256" key="8">
    <source>
        <dbReference type="ARBA" id="ARBA00022927"/>
    </source>
</evidence>
<dbReference type="SMART" id="SM00958">
    <property type="entry name" value="SecA_PP_bind"/>
    <property type="match status" value="1"/>
</dbReference>
<feature type="binding site" evidence="12">
    <location>
        <position position="90"/>
    </location>
    <ligand>
        <name>ATP</name>
        <dbReference type="ChEBI" id="CHEBI:30616"/>
    </ligand>
</feature>
<evidence type="ECO:0000256" key="1">
    <source>
        <dbReference type="ARBA" id="ARBA00004170"/>
    </source>
</evidence>
<feature type="domain" description="Helicase ATP-binding" evidence="14">
    <location>
        <begin position="92"/>
        <end position="278"/>
    </location>
</feature>
<dbReference type="NCBIfam" id="TIGR00963">
    <property type="entry name" value="secA"/>
    <property type="match status" value="1"/>
</dbReference>
<evidence type="ECO:0000256" key="5">
    <source>
        <dbReference type="ARBA" id="ARBA00022490"/>
    </source>
</evidence>
<dbReference type="Pfam" id="PF01043">
    <property type="entry name" value="SecA_PP_bind"/>
    <property type="match status" value="1"/>
</dbReference>
<proteinExistence type="inferred from homology"/>
<dbReference type="SUPFAM" id="SSF81767">
    <property type="entry name" value="Pre-protein crosslinking domain of SecA"/>
    <property type="match status" value="1"/>
</dbReference>
<dbReference type="PROSITE" id="PS51196">
    <property type="entry name" value="SECA_MOTOR_DEAD"/>
    <property type="match status" value="1"/>
</dbReference>
<dbReference type="Pfam" id="PF07516">
    <property type="entry name" value="SecA_SW"/>
    <property type="match status" value="2"/>
</dbReference>
<evidence type="ECO:0000256" key="9">
    <source>
        <dbReference type="ARBA" id="ARBA00022967"/>
    </source>
</evidence>
<keyword evidence="8 12" id="KW-0653">Protein transport</keyword>
<evidence type="ECO:0000313" key="17">
    <source>
        <dbReference type="EMBL" id="OGC55005.1"/>
    </source>
</evidence>
<evidence type="ECO:0000256" key="13">
    <source>
        <dbReference type="RuleBase" id="RU003874"/>
    </source>
</evidence>
<dbReference type="PROSITE" id="PS51192">
    <property type="entry name" value="HELICASE_ATP_BIND_1"/>
    <property type="match status" value="1"/>
</dbReference>
<dbReference type="Proteomes" id="UP000176504">
    <property type="component" value="Unassembled WGS sequence"/>
</dbReference>
<dbReference type="SMART" id="SM00490">
    <property type="entry name" value="HELICc"/>
    <property type="match status" value="1"/>
</dbReference>
<dbReference type="InterPro" id="IPR011115">
    <property type="entry name" value="SecA_DEAD"/>
</dbReference>
<keyword evidence="11 12" id="KW-0472">Membrane</keyword>
<dbReference type="GO" id="GO:0008564">
    <property type="term" value="F:protein-exporting ATPase activity"/>
    <property type="evidence" value="ECO:0007669"/>
    <property type="project" value="UniProtKB-EC"/>
</dbReference>
<dbReference type="HAMAP" id="MF_01382">
    <property type="entry name" value="SecA"/>
    <property type="match status" value="1"/>
</dbReference>